<accession>A0ABQ5GJZ5</accession>
<evidence type="ECO:0000313" key="2">
    <source>
        <dbReference type="Proteomes" id="UP001151760"/>
    </source>
</evidence>
<dbReference type="Proteomes" id="UP001151760">
    <property type="component" value="Unassembled WGS sequence"/>
</dbReference>
<protein>
    <recommendedName>
        <fullName evidence="3">MAK10-like protein</fullName>
    </recommendedName>
</protein>
<evidence type="ECO:0008006" key="3">
    <source>
        <dbReference type="Google" id="ProtNLM"/>
    </source>
</evidence>
<gene>
    <name evidence="1" type="ORF">Tco_1042538</name>
</gene>
<keyword evidence="2" id="KW-1185">Reference proteome</keyword>
<evidence type="ECO:0000313" key="1">
    <source>
        <dbReference type="EMBL" id="GJT75813.1"/>
    </source>
</evidence>
<proteinExistence type="predicted"/>
<organism evidence="1 2">
    <name type="scientific">Tanacetum coccineum</name>
    <dbReference type="NCBI Taxonomy" id="301880"/>
    <lineage>
        <taxon>Eukaryota</taxon>
        <taxon>Viridiplantae</taxon>
        <taxon>Streptophyta</taxon>
        <taxon>Embryophyta</taxon>
        <taxon>Tracheophyta</taxon>
        <taxon>Spermatophyta</taxon>
        <taxon>Magnoliopsida</taxon>
        <taxon>eudicotyledons</taxon>
        <taxon>Gunneridae</taxon>
        <taxon>Pentapetalae</taxon>
        <taxon>asterids</taxon>
        <taxon>campanulids</taxon>
        <taxon>Asterales</taxon>
        <taxon>Asteraceae</taxon>
        <taxon>Asteroideae</taxon>
        <taxon>Anthemideae</taxon>
        <taxon>Anthemidinae</taxon>
        <taxon>Tanacetum</taxon>
    </lineage>
</organism>
<dbReference type="EMBL" id="BQNB010018566">
    <property type="protein sequence ID" value="GJT75813.1"/>
    <property type="molecule type" value="Genomic_DNA"/>
</dbReference>
<reference evidence="1" key="1">
    <citation type="journal article" date="2022" name="Int. J. Mol. Sci.">
        <title>Draft Genome of Tanacetum Coccineum: Genomic Comparison of Closely Related Tanacetum-Family Plants.</title>
        <authorList>
            <person name="Yamashiro T."/>
            <person name="Shiraishi A."/>
            <person name="Nakayama K."/>
            <person name="Satake H."/>
        </authorList>
    </citation>
    <scope>NUCLEOTIDE SEQUENCE</scope>
</reference>
<comment type="caution">
    <text evidence="1">The sequence shown here is derived from an EMBL/GenBank/DDBJ whole genome shotgun (WGS) entry which is preliminary data.</text>
</comment>
<reference evidence="1" key="2">
    <citation type="submission" date="2022-01" db="EMBL/GenBank/DDBJ databases">
        <authorList>
            <person name="Yamashiro T."/>
            <person name="Shiraishi A."/>
            <person name="Satake H."/>
            <person name="Nakayama K."/>
        </authorList>
    </citation>
    <scope>NUCLEOTIDE SEQUENCE</scope>
</reference>
<sequence>MICELDAFLESLNLTAPPLERDLKGDVKFVQFFKKYEIGDISDEEIEEGEIVEEKEVGVEYFDNFSTRSELAYHKIDPESLRGISNFTGRIRGMHIFVGNFTYVLDFLIVEDISSVLDPSLSYAVLRKPFVEVSNMTYDSSLGIVKFTNGTNKIAYMMPHKIELFKSLSNMKKSISNRSTSEAKRTKEEEWIM</sequence>
<name>A0ABQ5GJZ5_9ASTR</name>